<sequence length="132" mass="15175">RRKPGQRVAHALLSVRNADVANTLLRDGLYVLRTKLFPKKDKKEPIRCAKCQHWGHIARECQSVQDVCSMCGGPHRASACEHPGRRYCVSCRTDKHSSNSRECNELARRSEALNRRHPDNLLPYFPTPEKWT</sequence>
<keyword evidence="3" id="KW-1185">Reference proteome</keyword>
<evidence type="ECO:0008006" key="4">
    <source>
        <dbReference type="Google" id="ProtNLM"/>
    </source>
</evidence>
<dbReference type="AlphaFoldDB" id="A0A0C9YV16"/>
<proteinExistence type="predicted"/>
<keyword evidence="1" id="KW-0507">mRNA processing</keyword>
<protein>
    <recommendedName>
        <fullName evidence="4">CCHC-type domain-containing protein</fullName>
    </recommendedName>
</protein>
<evidence type="ECO:0000313" key="2">
    <source>
        <dbReference type="EMBL" id="KIK20586.1"/>
    </source>
</evidence>
<gene>
    <name evidence="2" type="ORF">PISMIDRAFT_39861</name>
</gene>
<dbReference type="InterPro" id="IPR036875">
    <property type="entry name" value="Znf_CCHC_sf"/>
</dbReference>
<dbReference type="SUPFAM" id="SSF57756">
    <property type="entry name" value="Retrovirus zinc finger-like domains"/>
    <property type="match status" value="1"/>
</dbReference>
<name>A0A0C9YV16_9AGAM</name>
<reference evidence="3" key="2">
    <citation type="submission" date="2015-01" db="EMBL/GenBank/DDBJ databases">
        <title>Evolutionary Origins and Diversification of the Mycorrhizal Mutualists.</title>
        <authorList>
            <consortium name="DOE Joint Genome Institute"/>
            <consortium name="Mycorrhizal Genomics Consortium"/>
            <person name="Kohler A."/>
            <person name="Kuo A."/>
            <person name="Nagy L.G."/>
            <person name="Floudas D."/>
            <person name="Copeland A."/>
            <person name="Barry K.W."/>
            <person name="Cichocki N."/>
            <person name="Veneault-Fourrey C."/>
            <person name="LaButti K."/>
            <person name="Lindquist E.A."/>
            <person name="Lipzen A."/>
            <person name="Lundell T."/>
            <person name="Morin E."/>
            <person name="Murat C."/>
            <person name="Riley R."/>
            <person name="Ohm R."/>
            <person name="Sun H."/>
            <person name="Tunlid A."/>
            <person name="Henrissat B."/>
            <person name="Grigoriev I.V."/>
            <person name="Hibbett D.S."/>
            <person name="Martin F."/>
        </authorList>
    </citation>
    <scope>NUCLEOTIDE SEQUENCE [LARGE SCALE GENOMIC DNA]</scope>
    <source>
        <strain evidence="3">441</strain>
    </source>
</reference>
<dbReference type="HOGENOM" id="CLU_138299_1_0_1"/>
<dbReference type="GO" id="GO:0006397">
    <property type="term" value="P:mRNA processing"/>
    <property type="evidence" value="ECO:0007669"/>
    <property type="project" value="UniProtKB-KW"/>
</dbReference>
<dbReference type="OrthoDB" id="4230923at2759"/>
<accession>A0A0C9YV16</accession>
<dbReference type="Proteomes" id="UP000054018">
    <property type="component" value="Unassembled WGS sequence"/>
</dbReference>
<dbReference type="GO" id="GO:0008270">
    <property type="term" value="F:zinc ion binding"/>
    <property type="evidence" value="ECO:0007669"/>
    <property type="project" value="InterPro"/>
</dbReference>
<dbReference type="EMBL" id="KN833762">
    <property type="protein sequence ID" value="KIK20586.1"/>
    <property type="molecule type" value="Genomic_DNA"/>
</dbReference>
<feature type="non-terminal residue" evidence="2">
    <location>
        <position position="132"/>
    </location>
</feature>
<feature type="non-terminal residue" evidence="2">
    <location>
        <position position="1"/>
    </location>
</feature>
<reference evidence="2 3" key="1">
    <citation type="submission" date="2014-04" db="EMBL/GenBank/DDBJ databases">
        <authorList>
            <consortium name="DOE Joint Genome Institute"/>
            <person name="Kuo A."/>
            <person name="Kohler A."/>
            <person name="Costa M.D."/>
            <person name="Nagy L.G."/>
            <person name="Floudas D."/>
            <person name="Copeland A."/>
            <person name="Barry K.W."/>
            <person name="Cichocki N."/>
            <person name="Veneault-Fourrey C."/>
            <person name="LaButti K."/>
            <person name="Lindquist E.A."/>
            <person name="Lipzen A."/>
            <person name="Lundell T."/>
            <person name="Morin E."/>
            <person name="Murat C."/>
            <person name="Sun H."/>
            <person name="Tunlid A."/>
            <person name="Henrissat B."/>
            <person name="Grigoriev I.V."/>
            <person name="Hibbett D.S."/>
            <person name="Martin F."/>
            <person name="Nordberg H.P."/>
            <person name="Cantor M.N."/>
            <person name="Hua S.X."/>
        </authorList>
    </citation>
    <scope>NUCLEOTIDE SEQUENCE [LARGE SCALE GENOMIC DNA]</scope>
    <source>
        <strain evidence="2 3">441</strain>
    </source>
</reference>
<organism evidence="2 3">
    <name type="scientific">Pisolithus microcarpus 441</name>
    <dbReference type="NCBI Taxonomy" id="765257"/>
    <lineage>
        <taxon>Eukaryota</taxon>
        <taxon>Fungi</taxon>
        <taxon>Dikarya</taxon>
        <taxon>Basidiomycota</taxon>
        <taxon>Agaricomycotina</taxon>
        <taxon>Agaricomycetes</taxon>
        <taxon>Agaricomycetidae</taxon>
        <taxon>Boletales</taxon>
        <taxon>Sclerodermatineae</taxon>
        <taxon>Pisolithaceae</taxon>
        <taxon>Pisolithus</taxon>
    </lineage>
</organism>
<dbReference type="GO" id="GO:0003676">
    <property type="term" value="F:nucleic acid binding"/>
    <property type="evidence" value="ECO:0007669"/>
    <property type="project" value="InterPro"/>
</dbReference>
<dbReference type="STRING" id="765257.A0A0C9YV16"/>
<evidence type="ECO:0000256" key="1">
    <source>
        <dbReference type="ARBA" id="ARBA00022664"/>
    </source>
</evidence>
<evidence type="ECO:0000313" key="3">
    <source>
        <dbReference type="Proteomes" id="UP000054018"/>
    </source>
</evidence>